<sequence>MSTASSSPPPAQANSAPAADSVTATPAGDVGDPASSSAGAIAGAQADSSGDAFWSREDDEVLLSGLEEGSKAGKQSGAGWKCASSHCDILGLTQ</sequence>
<protein>
    <submittedName>
        <fullName evidence="2">Uncharacterized protein</fullName>
    </submittedName>
</protein>
<accession>A0A9N8MA09</accession>
<evidence type="ECO:0000313" key="3">
    <source>
        <dbReference type="Proteomes" id="UP000836404"/>
    </source>
</evidence>
<dbReference type="EMBL" id="CAJHJF010008253">
    <property type="protein sequence ID" value="CAD6965775.1"/>
    <property type="molecule type" value="Genomic_DNA"/>
</dbReference>
<evidence type="ECO:0000313" key="2">
    <source>
        <dbReference type="EMBL" id="CAD6965775.1"/>
    </source>
</evidence>
<feature type="region of interest" description="Disordered" evidence="1">
    <location>
        <begin position="1"/>
        <end position="55"/>
    </location>
</feature>
<proteinExistence type="predicted"/>
<reference evidence="2 3" key="1">
    <citation type="submission" date="2020-10" db="EMBL/GenBank/DDBJ databases">
        <authorList>
            <person name="Sedaghatjoo S."/>
        </authorList>
    </citation>
    <scope>NUCLEOTIDE SEQUENCE [LARGE SCALE GENOMIC DNA]</scope>
    <source>
        <strain evidence="2 3">LLFL</strain>
    </source>
</reference>
<dbReference type="Proteomes" id="UP000836404">
    <property type="component" value="Unassembled WGS sequence"/>
</dbReference>
<dbReference type="AlphaFoldDB" id="A0A9N8MA09"/>
<feature type="compositionally biased region" description="Low complexity" evidence="1">
    <location>
        <begin position="31"/>
        <end position="52"/>
    </location>
</feature>
<name>A0A9N8MA09_9BASI</name>
<comment type="caution">
    <text evidence="2">The sequence shown here is derived from an EMBL/GenBank/DDBJ whole genome shotgun (WGS) entry which is preliminary data.</text>
</comment>
<feature type="compositionally biased region" description="Low complexity" evidence="1">
    <location>
        <begin position="1"/>
        <end position="21"/>
    </location>
</feature>
<keyword evidence="3" id="KW-1185">Reference proteome</keyword>
<evidence type="ECO:0000256" key="1">
    <source>
        <dbReference type="SAM" id="MobiDB-lite"/>
    </source>
</evidence>
<organism evidence="2 3">
    <name type="scientific">Tilletia laevis</name>
    <dbReference type="NCBI Taxonomy" id="157183"/>
    <lineage>
        <taxon>Eukaryota</taxon>
        <taxon>Fungi</taxon>
        <taxon>Dikarya</taxon>
        <taxon>Basidiomycota</taxon>
        <taxon>Ustilaginomycotina</taxon>
        <taxon>Exobasidiomycetes</taxon>
        <taxon>Tilletiales</taxon>
        <taxon>Tilletiaceae</taxon>
        <taxon>Tilletia</taxon>
    </lineage>
</organism>
<gene>
    <name evidence="2" type="ORF">JKILLFL_G6432</name>
</gene>